<reference evidence="1" key="1">
    <citation type="submission" date="2020-06" db="EMBL/GenBank/DDBJ databases">
        <title>Draft genome of Bugula neritina, a colonial animal packing powerful symbionts and potential medicines.</title>
        <authorList>
            <person name="Rayko M."/>
        </authorList>
    </citation>
    <scope>NUCLEOTIDE SEQUENCE [LARGE SCALE GENOMIC DNA]</scope>
    <source>
        <strain evidence="1">Kwan_BN1</strain>
    </source>
</reference>
<comment type="caution">
    <text evidence="1">The sequence shown here is derived from an EMBL/GenBank/DDBJ whole genome shotgun (WGS) entry which is preliminary data.</text>
</comment>
<evidence type="ECO:0000313" key="1">
    <source>
        <dbReference type="EMBL" id="KAF6032782.1"/>
    </source>
</evidence>
<dbReference type="AlphaFoldDB" id="A0A7J7K2B3"/>
<dbReference type="Proteomes" id="UP000593567">
    <property type="component" value="Unassembled WGS sequence"/>
</dbReference>
<accession>A0A7J7K2B3</accession>
<organism evidence="1 2">
    <name type="scientific">Bugula neritina</name>
    <name type="common">Brown bryozoan</name>
    <name type="synonym">Sertularia neritina</name>
    <dbReference type="NCBI Taxonomy" id="10212"/>
    <lineage>
        <taxon>Eukaryota</taxon>
        <taxon>Metazoa</taxon>
        <taxon>Spiralia</taxon>
        <taxon>Lophotrochozoa</taxon>
        <taxon>Bryozoa</taxon>
        <taxon>Gymnolaemata</taxon>
        <taxon>Cheilostomatida</taxon>
        <taxon>Flustrina</taxon>
        <taxon>Buguloidea</taxon>
        <taxon>Bugulidae</taxon>
        <taxon>Bugula</taxon>
    </lineage>
</organism>
<proteinExistence type="predicted"/>
<protein>
    <submittedName>
        <fullName evidence="1">Uncharacterized protein</fullName>
    </submittedName>
</protein>
<name>A0A7J7K2B3_BUGNE</name>
<sequence>MVKARKLVYSRKHDYTCIYELSHRPISKVEAQVLPDNNGVKRHYSTGICSTRKEICSPEGPSPKVSISQCTECSRLTRSATVLG</sequence>
<gene>
    <name evidence="1" type="ORF">EB796_008919</name>
</gene>
<evidence type="ECO:0000313" key="2">
    <source>
        <dbReference type="Proteomes" id="UP000593567"/>
    </source>
</evidence>
<dbReference type="EMBL" id="VXIV02001478">
    <property type="protein sequence ID" value="KAF6032782.1"/>
    <property type="molecule type" value="Genomic_DNA"/>
</dbReference>
<keyword evidence="2" id="KW-1185">Reference proteome</keyword>